<dbReference type="PROSITE" id="PS51257">
    <property type="entry name" value="PROKAR_LIPOPROTEIN"/>
    <property type="match status" value="1"/>
</dbReference>
<name>A0A061JL40_STUST</name>
<dbReference type="OrthoDB" id="7063404at2"/>
<feature type="signal peptide" evidence="3">
    <location>
        <begin position="1"/>
        <end position="18"/>
    </location>
</feature>
<dbReference type="InterPro" id="IPR007450">
    <property type="entry name" value="BamE_dom"/>
</dbReference>
<evidence type="ECO:0000259" key="4">
    <source>
        <dbReference type="Pfam" id="PF04355"/>
    </source>
</evidence>
<dbReference type="GO" id="GO:0019867">
    <property type="term" value="C:outer membrane"/>
    <property type="evidence" value="ECO:0007669"/>
    <property type="project" value="InterPro"/>
</dbReference>
<evidence type="ECO:0000313" key="5">
    <source>
        <dbReference type="EMBL" id="EWC39055.1"/>
    </source>
</evidence>
<dbReference type="HOGENOM" id="CLU_159754_0_0_6"/>
<gene>
    <name evidence="5" type="ORF">B597_022245</name>
</gene>
<dbReference type="RefSeq" id="WP_003297556.1">
    <property type="nucleotide sequence ID" value="NZ_KK020676.1"/>
</dbReference>
<keyword evidence="1 3" id="KW-0732">Signal</keyword>
<dbReference type="Gene3D" id="3.30.1450.10">
    <property type="match status" value="1"/>
</dbReference>
<evidence type="ECO:0000256" key="1">
    <source>
        <dbReference type="ARBA" id="ARBA00022729"/>
    </source>
</evidence>
<keyword evidence="2" id="KW-0472">Membrane</keyword>
<evidence type="ECO:0000256" key="2">
    <source>
        <dbReference type="ARBA" id="ARBA00023136"/>
    </source>
</evidence>
<feature type="chain" id="PRO_5001602003" description="Outer membrane protein assembly factor BamE domain-containing protein" evidence="3">
    <location>
        <begin position="19"/>
        <end position="125"/>
    </location>
</feature>
<evidence type="ECO:0000256" key="3">
    <source>
        <dbReference type="SAM" id="SignalP"/>
    </source>
</evidence>
<proteinExistence type="predicted"/>
<dbReference type="Pfam" id="PF04355">
    <property type="entry name" value="BamE"/>
    <property type="match status" value="1"/>
</dbReference>
<comment type="caution">
    <text evidence="5">The sequence shown here is derived from an EMBL/GenBank/DDBJ whole genome shotgun (WGS) entry which is preliminary data.</text>
</comment>
<dbReference type="Proteomes" id="UP000026923">
    <property type="component" value="Unassembled WGS sequence"/>
</dbReference>
<dbReference type="AlphaFoldDB" id="A0A061JL40"/>
<organism evidence="5 6">
    <name type="scientific">Stutzerimonas stutzeri KOS6</name>
    <dbReference type="NCBI Taxonomy" id="1218352"/>
    <lineage>
        <taxon>Bacteria</taxon>
        <taxon>Pseudomonadati</taxon>
        <taxon>Pseudomonadota</taxon>
        <taxon>Gammaproteobacteria</taxon>
        <taxon>Pseudomonadales</taxon>
        <taxon>Pseudomonadaceae</taxon>
        <taxon>Stutzerimonas</taxon>
    </lineage>
</organism>
<sequence>MRNIIAVLLFALTLTGCANNRIDYNQKSMNLSLGMSKADVQAVMGLPRRTDVNQDRERWIYWNPVMMGFTPVDNEQLAQDRLVVTFEDGKVARWGNQTLTDDMLEASQKSIESSYKVMQQGSPPK</sequence>
<accession>A0A061JL40</accession>
<dbReference type="InterPro" id="IPR037873">
    <property type="entry name" value="BamE-like"/>
</dbReference>
<evidence type="ECO:0000313" key="6">
    <source>
        <dbReference type="Proteomes" id="UP000026923"/>
    </source>
</evidence>
<dbReference type="EMBL" id="AMCZ02000057">
    <property type="protein sequence ID" value="EWC39055.1"/>
    <property type="molecule type" value="Genomic_DNA"/>
</dbReference>
<reference evidence="5 6" key="1">
    <citation type="journal article" date="2013" name="Genome Announc.">
        <title>Draft Genome of the Nitrogen-Fixing Bacterium Pseudomonas stutzeri Strain KOS6 Isolated from Industrial Hydrocarbon Sludge.</title>
        <authorList>
            <person name="Grigoryeva T.V."/>
            <person name="Laikov A.V."/>
            <person name="Naumova R.P."/>
            <person name="Manolov A.I."/>
            <person name="Larin A.K."/>
            <person name="Karpova I.Y."/>
            <person name="Semashko T.A."/>
            <person name="Alexeev D.G."/>
            <person name="Kostryukova E.S."/>
            <person name="Muller R."/>
            <person name="Govorun V.M."/>
        </authorList>
    </citation>
    <scope>NUCLEOTIDE SEQUENCE [LARGE SCALE GENOMIC DNA]</scope>
    <source>
        <strain evidence="5 6">KOS6</strain>
    </source>
</reference>
<feature type="domain" description="Outer membrane protein assembly factor BamE" evidence="4">
    <location>
        <begin position="31"/>
        <end position="94"/>
    </location>
</feature>
<protein>
    <recommendedName>
        <fullName evidence="4">Outer membrane protein assembly factor BamE domain-containing protein</fullName>
    </recommendedName>
</protein>